<keyword evidence="5" id="KW-0539">Nucleus</keyword>
<name>A0AAW2MK20_9LAMI</name>
<accession>A0AAW2MK20</accession>
<dbReference type="PROSITE" id="PS50811">
    <property type="entry name" value="WRKY"/>
    <property type="match status" value="1"/>
</dbReference>
<reference evidence="8" key="2">
    <citation type="journal article" date="2024" name="Plant">
        <title>Genomic evolution and insights into agronomic trait innovations of Sesamum species.</title>
        <authorList>
            <person name="Miao H."/>
            <person name="Wang L."/>
            <person name="Qu L."/>
            <person name="Liu H."/>
            <person name="Sun Y."/>
            <person name="Le M."/>
            <person name="Wang Q."/>
            <person name="Wei S."/>
            <person name="Zheng Y."/>
            <person name="Lin W."/>
            <person name="Duan Y."/>
            <person name="Cao H."/>
            <person name="Xiong S."/>
            <person name="Wang X."/>
            <person name="Wei L."/>
            <person name="Li C."/>
            <person name="Ma Q."/>
            <person name="Ju M."/>
            <person name="Zhao R."/>
            <person name="Li G."/>
            <person name="Mu C."/>
            <person name="Tian Q."/>
            <person name="Mei H."/>
            <person name="Zhang T."/>
            <person name="Gao T."/>
            <person name="Zhang H."/>
        </authorList>
    </citation>
    <scope>NUCLEOTIDE SEQUENCE</scope>
    <source>
        <strain evidence="8">KEN8</strain>
    </source>
</reference>
<keyword evidence="4" id="KW-0804">Transcription</keyword>
<evidence type="ECO:0000259" key="7">
    <source>
        <dbReference type="PROSITE" id="PS50811"/>
    </source>
</evidence>
<evidence type="ECO:0000256" key="3">
    <source>
        <dbReference type="ARBA" id="ARBA00023125"/>
    </source>
</evidence>
<comment type="subcellular location">
    <subcellularLocation>
        <location evidence="1">Nucleus</location>
    </subcellularLocation>
</comment>
<dbReference type="SUPFAM" id="SSF118290">
    <property type="entry name" value="WRKY DNA-binding domain"/>
    <property type="match status" value="1"/>
</dbReference>
<feature type="domain" description="WRKY" evidence="7">
    <location>
        <begin position="105"/>
        <end position="170"/>
    </location>
</feature>
<evidence type="ECO:0000256" key="1">
    <source>
        <dbReference type="ARBA" id="ARBA00004123"/>
    </source>
</evidence>
<feature type="compositionally biased region" description="Low complexity" evidence="6">
    <location>
        <begin position="76"/>
        <end position="85"/>
    </location>
</feature>
<keyword evidence="2" id="KW-0805">Transcription regulation</keyword>
<evidence type="ECO:0000256" key="5">
    <source>
        <dbReference type="ARBA" id="ARBA00023242"/>
    </source>
</evidence>
<dbReference type="PANTHER" id="PTHR31221:SF83">
    <property type="entry name" value="WRKY TRANSCRIPTION FACTOR 75-RELATED"/>
    <property type="match status" value="1"/>
</dbReference>
<dbReference type="GO" id="GO:0005634">
    <property type="term" value="C:nucleus"/>
    <property type="evidence" value="ECO:0007669"/>
    <property type="project" value="UniProtKB-SubCell"/>
</dbReference>
<feature type="compositionally biased region" description="Polar residues" evidence="6">
    <location>
        <begin position="13"/>
        <end position="24"/>
    </location>
</feature>
<evidence type="ECO:0000313" key="8">
    <source>
        <dbReference type="EMBL" id="KAL0331847.1"/>
    </source>
</evidence>
<comment type="caution">
    <text evidence="8">The sequence shown here is derived from an EMBL/GenBank/DDBJ whole genome shotgun (WGS) entry which is preliminary data.</text>
</comment>
<dbReference type="InterPro" id="IPR044810">
    <property type="entry name" value="WRKY_plant"/>
</dbReference>
<dbReference type="Gene3D" id="2.20.25.80">
    <property type="entry name" value="WRKY domain"/>
    <property type="match status" value="1"/>
</dbReference>
<evidence type="ECO:0000256" key="4">
    <source>
        <dbReference type="ARBA" id="ARBA00023163"/>
    </source>
</evidence>
<dbReference type="InterPro" id="IPR003657">
    <property type="entry name" value="WRKY_dom"/>
</dbReference>
<dbReference type="EMBL" id="JACGWM010000013">
    <property type="protein sequence ID" value="KAL0331847.1"/>
    <property type="molecule type" value="Genomic_DNA"/>
</dbReference>
<protein>
    <submittedName>
        <fullName evidence="8">WRKY transcription factor 75</fullName>
    </submittedName>
</protein>
<dbReference type="InterPro" id="IPR036576">
    <property type="entry name" value="WRKY_dom_sf"/>
</dbReference>
<dbReference type="AlphaFoldDB" id="A0AAW2MK20"/>
<dbReference type="GO" id="GO:0003700">
    <property type="term" value="F:DNA-binding transcription factor activity"/>
    <property type="evidence" value="ECO:0007669"/>
    <property type="project" value="InterPro"/>
</dbReference>
<reference evidence="8" key="1">
    <citation type="submission" date="2020-06" db="EMBL/GenBank/DDBJ databases">
        <authorList>
            <person name="Li T."/>
            <person name="Hu X."/>
            <person name="Zhang T."/>
            <person name="Song X."/>
            <person name="Zhang H."/>
            <person name="Dai N."/>
            <person name="Sheng W."/>
            <person name="Hou X."/>
            <person name="Wei L."/>
        </authorList>
    </citation>
    <scope>NUCLEOTIDE SEQUENCE</scope>
    <source>
        <strain evidence="8">KEN8</strain>
        <tissue evidence="8">Leaf</tissue>
    </source>
</reference>
<dbReference type="GO" id="GO:0043565">
    <property type="term" value="F:sequence-specific DNA binding"/>
    <property type="evidence" value="ECO:0007669"/>
    <property type="project" value="InterPro"/>
</dbReference>
<gene>
    <name evidence="8" type="ORF">Scaly_2086200</name>
</gene>
<organism evidence="8">
    <name type="scientific">Sesamum calycinum</name>
    <dbReference type="NCBI Taxonomy" id="2727403"/>
    <lineage>
        <taxon>Eukaryota</taxon>
        <taxon>Viridiplantae</taxon>
        <taxon>Streptophyta</taxon>
        <taxon>Embryophyta</taxon>
        <taxon>Tracheophyta</taxon>
        <taxon>Spermatophyta</taxon>
        <taxon>Magnoliopsida</taxon>
        <taxon>eudicotyledons</taxon>
        <taxon>Gunneridae</taxon>
        <taxon>Pentapetalae</taxon>
        <taxon>asterids</taxon>
        <taxon>lamiids</taxon>
        <taxon>Lamiales</taxon>
        <taxon>Pedaliaceae</taxon>
        <taxon>Sesamum</taxon>
    </lineage>
</organism>
<evidence type="ECO:0000256" key="2">
    <source>
        <dbReference type="ARBA" id="ARBA00023015"/>
    </source>
</evidence>
<feature type="region of interest" description="Disordered" evidence="6">
    <location>
        <begin position="1"/>
        <end position="24"/>
    </location>
</feature>
<keyword evidence="3" id="KW-0238">DNA-binding</keyword>
<feature type="region of interest" description="Disordered" evidence="6">
    <location>
        <begin position="73"/>
        <end position="94"/>
    </location>
</feature>
<dbReference type="FunFam" id="2.20.25.80:FF:000003">
    <property type="entry name" value="WRKY transcription factor 57"/>
    <property type="match status" value="1"/>
</dbReference>
<dbReference type="PANTHER" id="PTHR31221">
    <property type="entry name" value="WRKY TRANSCRIPTION FACTOR PROTEIN 1-RELATED"/>
    <property type="match status" value="1"/>
</dbReference>
<dbReference type="SMART" id="SM00774">
    <property type="entry name" value="WRKY"/>
    <property type="match status" value="1"/>
</dbReference>
<sequence length="190" mass="21576">MENNITHPRFFGISSSADRGTTASSLSPDHMMMMASSLYNSGNLDGFVGFKSPEIHFPAAEVRDHEGPAYINGNYSETKSSVGSSGKKKGEKKIRKPRFAFQTRSQVDILDDGYRWRKYGQKAVKNNKFPRSYYRCTYQGCNVKKQVQRLSTDASIVVTTYEGMHTHPVEKPTDNFEQILNQMHIYPLSF</sequence>
<proteinExistence type="predicted"/>
<evidence type="ECO:0000256" key="6">
    <source>
        <dbReference type="SAM" id="MobiDB-lite"/>
    </source>
</evidence>
<dbReference type="Pfam" id="PF03106">
    <property type="entry name" value="WRKY"/>
    <property type="match status" value="1"/>
</dbReference>